<sequence length="301" mass="33501">MGSYRSYMRSDYEPEKTSILIWLICSLVAGYIVQNVLLRLLGDYPSIYSDFAGAMYLSIRGLHGFRIWTLVSYAFFHDPENLLHLLFSILGLYFIGRELETVLGRRLFLAAFLVSVLGGGILWSVVHWSTGGALLGASAGVLGLFMLFVCMYPDRPITFLLLFFPITLPKAKYLGYAIGFLELFSFVFFELFGHTAAIAYSAHIGGMLAALAFYRVMVSPVPLRIPWPKPASSAIPPEWVKKAAKAAPPGKTHFTVNLTGRDQLKAEVDRILDKINSKGFASLTPEEKKTLDDAKDLLSRN</sequence>
<keyword evidence="2 5" id="KW-0812">Transmembrane</keyword>
<dbReference type="GO" id="GO:0016020">
    <property type="term" value="C:membrane"/>
    <property type="evidence" value="ECO:0007669"/>
    <property type="project" value="UniProtKB-SubCell"/>
</dbReference>
<gene>
    <name evidence="8" type="ORF">GALL_137970</name>
</gene>
<comment type="subcellular location">
    <subcellularLocation>
        <location evidence="1">Membrane</location>
        <topology evidence="1">Multi-pass membrane protein</topology>
    </subcellularLocation>
</comment>
<keyword evidence="4 5" id="KW-0472">Membrane</keyword>
<dbReference type="Pfam" id="PF01694">
    <property type="entry name" value="Rhomboid"/>
    <property type="match status" value="1"/>
</dbReference>
<feature type="transmembrane region" description="Helical" evidence="5">
    <location>
        <begin position="132"/>
        <end position="152"/>
    </location>
</feature>
<keyword evidence="3 5" id="KW-1133">Transmembrane helix</keyword>
<evidence type="ECO:0000259" key="7">
    <source>
        <dbReference type="Pfam" id="PF20216"/>
    </source>
</evidence>
<organism evidence="8">
    <name type="scientific">mine drainage metagenome</name>
    <dbReference type="NCBI Taxonomy" id="410659"/>
    <lineage>
        <taxon>unclassified sequences</taxon>
        <taxon>metagenomes</taxon>
        <taxon>ecological metagenomes</taxon>
    </lineage>
</organism>
<dbReference type="EMBL" id="MLJW01000060">
    <property type="protein sequence ID" value="OIR04066.1"/>
    <property type="molecule type" value="Genomic_DNA"/>
</dbReference>
<dbReference type="PANTHER" id="PTHR43066">
    <property type="entry name" value="RHOMBOID-RELATED PROTEIN"/>
    <property type="match status" value="1"/>
</dbReference>
<dbReference type="SUPFAM" id="SSF144091">
    <property type="entry name" value="Rhomboid-like"/>
    <property type="match status" value="1"/>
</dbReference>
<feature type="domain" description="Peptidase S54 rhomboid" evidence="6">
    <location>
        <begin position="66"/>
        <end position="216"/>
    </location>
</feature>
<dbReference type="AlphaFoldDB" id="A0A1J5S7H7"/>
<dbReference type="GO" id="GO:0004252">
    <property type="term" value="F:serine-type endopeptidase activity"/>
    <property type="evidence" value="ECO:0007669"/>
    <property type="project" value="InterPro"/>
</dbReference>
<feature type="transmembrane region" description="Helical" evidence="5">
    <location>
        <begin position="107"/>
        <end position="126"/>
    </location>
</feature>
<accession>A0A1J5S7H7</accession>
<evidence type="ECO:0000256" key="5">
    <source>
        <dbReference type="SAM" id="Phobius"/>
    </source>
</evidence>
<dbReference type="Pfam" id="PF20216">
    <property type="entry name" value="DUF6576"/>
    <property type="match status" value="1"/>
</dbReference>
<dbReference type="InterPro" id="IPR035952">
    <property type="entry name" value="Rhomboid-like_sf"/>
</dbReference>
<proteinExistence type="predicted"/>
<protein>
    <submittedName>
        <fullName evidence="8">Rhomboid family protein</fullName>
    </submittedName>
</protein>
<feature type="domain" description="DUF6576" evidence="7">
    <location>
        <begin position="261"/>
        <end position="293"/>
    </location>
</feature>
<feature type="transmembrane region" description="Helical" evidence="5">
    <location>
        <begin position="20"/>
        <end position="42"/>
    </location>
</feature>
<evidence type="ECO:0000259" key="6">
    <source>
        <dbReference type="Pfam" id="PF01694"/>
    </source>
</evidence>
<evidence type="ECO:0000256" key="1">
    <source>
        <dbReference type="ARBA" id="ARBA00004141"/>
    </source>
</evidence>
<dbReference type="InterPro" id="IPR046483">
    <property type="entry name" value="DUF6576"/>
</dbReference>
<dbReference type="InterPro" id="IPR022764">
    <property type="entry name" value="Peptidase_S54_rhomboid_dom"/>
</dbReference>
<reference evidence="8" key="1">
    <citation type="submission" date="2016-10" db="EMBL/GenBank/DDBJ databases">
        <title>Sequence of Gallionella enrichment culture.</title>
        <authorList>
            <person name="Poehlein A."/>
            <person name="Muehling M."/>
            <person name="Daniel R."/>
        </authorList>
    </citation>
    <scope>NUCLEOTIDE SEQUENCE</scope>
</reference>
<evidence type="ECO:0000256" key="2">
    <source>
        <dbReference type="ARBA" id="ARBA00022692"/>
    </source>
</evidence>
<feature type="transmembrane region" description="Helical" evidence="5">
    <location>
        <begin position="198"/>
        <end position="217"/>
    </location>
</feature>
<dbReference type="PANTHER" id="PTHR43066:SF11">
    <property type="entry name" value="PEPTIDASE S54 RHOMBOID DOMAIN-CONTAINING PROTEIN"/>
    <property type="match status" value="1"/>
</dbReference>
<comment type="caution">
    <text evidence="8">The sequence shown here is derived from an EMBL/GenBank/DDBJ whole genome shotgun (WGS) entry which is preliminary data.</text>
</comment>
<evidence type="ECO:0000256" key="3">
    <source>
        <dbReference type="ARBA" id="ARBA00022989"/>
    </source>
</evidence>
<name>A0A1J5S7H7_9ZZZZ</name>
<evidence type="ECO:0000256" key="4">
    <source>
        <dbReference type="ARBA" id="ARBA00023136"/>
    </source>
</evidence>
<dbReference type="Gene3D" id="1.20.1540.10">
    <property type="entry name" value="Rhomboid-like"/>
    <property type="match status" value="1"/>
</dbReference>
<evidence type="ECO:0000313" key="8">
    <source>
        <dbReference type="EMBL" id="OIR04066.1"/>
    </source>
</evidence>
<feature type="transmembrane region" description="Helical" evidence="5">
    <location>
        <begin position="82"/>
        <end position="100"/>
    </location>
</feature>